<feature type="domain" description="Gcp-like" evidence="1">
    <location>
        <begin position="66"/>
        <end position="135"/>
    </location>
</feature>
<evidence type="ECO:0000259" key="1">
    <source>
        <dbReference type="Pfam" id="PF00814"/>
    </source>
</evidence>
<sequence length="217" mass="23044">MRSHDETRCLVLNGATLGATSTGDLAAFRGNDCLVRIELEGLSATASLAAQCRTLFTNLDWADGPELIVAVVGPGSFTGLRATLSLANALALGYGASLRGVTTGACFRTHPDYAKAICLTKARRDRLYVEREDGQFWAGPPGDFHPLPGDVLIGGGVGMLNRVLPEGCRTIEADKPDPFHIMQAGLRARACTALEPLYIDAPEAKLPARGLRPMPQS</sequence>
<dbReference type="InterPro" id="IPR000905">
    <property type="entry name" value="Gcp-like_dom"/>
</dbReference>
<comment type="caution">
    <text evidence="2">The sequence shown here is derived from an EMBL/GenBank/DDBJ whole genome shotgun (WGS) entry which is preliminary data.</text>
</comment>
<dbReference type="InterPro" id="IPR043129">
    <property type="entry name" value="ATPase_NBD"/>
</dbReference>
<dbReference type="Gene3D" id="3.30.420.40">
    <property type="match status" value="1"/>
</dbReference>
<gene>
    <name evidence="2" type="ORF">NF685_00755</name>
</gene>
<dbReference type="Proteomes" id="UP001523401">
    <property type="component" value="Unassembled WGS sequence"/>
</dbReference>
<dbReference type="RefSeq" id="WP_252848470.1">
    <property type="nucleotide sequence ID" value="NZ_BAPW01000035.1"/>
</dbReference>
<protein>
    <submittedName>
        <fullName evidence="2">tRNA (Adenosine(37)-N6)-threonylcarbamoyltransferase complex dimerization subunit type 1 TsaB</fullName>
    </submittedName>
</protein>
<name>A0ABT1CE82_9PROT</name>
<evidence type="ECO:0000313" key="3">
    <source>
        <dbReference type="Proteomes" id="UP001523401"/>
    </source>
</evidence>
<reference evidence="2 3" key="1">
    <citation type="submission" date="2022-06" db="EMBL/GenBank/DDBJ databases">
        <title>Whole-genome of Asaia lannensis strain LMG 27011T.</title>
        <authorList>
            <person name="Sombolestani A."/>
        </authorList>
    </citation>
    <scope>NUCLEOTIDE SEQUENCE [LARGE SCALE GENOMIC DNA]</scope>
    <source>
        <strain evidence="2 3">NBRC 102526</strain>
    </source>
</reference>
<evidence type="ECO:0000313" key="2">
    <source>
        <dbReference type="EMBL" id="MCO6158559.1"/>
    </source>
</evidence>
<dbReference type="SUPFAM" id="SSF53067">
    <property type="entry name" value="Actin-like ATPase domain"/>
    <property type="match status" value="1"/>
</dbReference>
<proteinExistence type="predicted"/>
<dbReference type="Gene3D" id="3.30.420.200">
    <property type="match status" value="1"/>
</dbReference>
<dbReference type="EMBL" id="JAMXQU010000001">
    <property type="protein sequence ID" value="MCO6158559.1"/>
    <property type="molecule type" value="Genomic_DNA"/>
</dbReference>
<accession>A0ABT1CE82</accession>
<organism evidence="2 3">
    <name type="scientific">Asaia lannensis NBRC 102526</name>
    <dbReference type="NCBI Taxonomy" id="1307926"/>
    <lineage>
        <taxon>Bacteria</taxon>
        <taxon>Pseudomonadati</taxon>
        <taxon>Pseudomonadota</taxon>
        <taxon>Alphaproteobacteria</taxon>
        <taxon>Acetobacterales</taxon>
        <taxon>Acetobacteraceae</taxon>
        <taxon>Asaia</taxon>
    </lineage>
</organism>
<keyword evidence="3" id="KW-1185">Reference proteome</keyword>
<dbReference type="Pfam" id="PF00814">
    <property type="entry name" value="TsaD"/>
    <property type="match status" value="1"/>
</dbReference>